<feature type="compositionally biased region" description="Basic residues" evidence="1">
    <location>
        <begin position="426"/>
        <end position="442"/>
    </location>
</feature>
<feature type="compositionally biased region" description="Pro residues" evidence="1">
    <location>
        <begin position="409"/>
        <end position="422"/>
    </location>
</feature>
<feature type="compositionally biased region" description="Low complexity" evidence="1">
    <location>
        <begin position="328"/>
        <end position="343"/>
    </location>
</feature>
<dbReference type="Proteomes" id="UP001215598">
    <property type="component" value="Unassembled WGS sequence"/>
</dbReference>
<accession>A0AAD7N7U0</accession>
<dbReference type="AlphaFoldDB" id="A0AAD7N7U0"/>
<feature type="region of interest" description="Disordered" evidence="1">
    <location>
        <begin position="314"/>
        <end position="353"/>
    </location>
</feature>
<organism evidence="2 3">
    <name type="scientific">Mycena metata</name>
    <dbReference type="NCBI Taxonomy" id="1033252"/>
    <lineage>
        <taxon>Eukaryota</taxon>
        <taxon>Fungi</taxon>
        <taxon>Dikarya</taxon>
        <taxon>Basidiomycota</taxon>
        <taxon>Agaricomycotina</taxon>
        <taxon>Agaricomycetes</taxon>
        <taxon>Agaricomycetidae</taxon>
        <taxon>Agaricales</taxon>
        <taxon>Marasmiineae</taxon>
        <taxon>Mycenaceae</taxon>
        <taxon>Mycena</taxon>
    </lineage>
</organism>
<reference evidence="2" key="1">
    <citation type="submission" date="2023-03" db="EMBL/GenBank/DDBJ databases">
        <title>Massive genome expansion in bonnet fungi (Mycena s.s.) driven by repeated elements and novel gene families across ecological guilds.</title>
        <authorList>
            <consortium name="Lawrence Berkeley National Laboratory"/>
            <person name="Harder C.B."/>
            <person name="Miyauchi S."/>
            <person name="Viragh M."/>
            <person name="Kuo A."/>
            <person name="Thoen E."/>
            <person name="Andreopoulos B."/>
            <person name="Lu D."/>
            <person name="Skrede I."/>
            <person name="Drula E."/>
            <person name="Henrissat B."/>
            <person name="Morin E."/>
            <person name="Kohler A."/>
            <person name="Barry K."/>
            <person name="LaButti K."/>
            <person name="Morin E."/>
            <person name="Salamov A."/>
            <person name="Lipzen A."/>
            <person name="Mereny Z."/>
            <person name="Hegedus B."/>
            <person name="Baldrian P."/>
            <person name="Stursova M."/>
            <person name="Weitz H."/>
            <person name="Taylor A."/>
            <person name="Grigoriev I.V."/>
            <person name="Nagy L.G."/>
            <person name="Martin F."/>
            <person name="Kauserud H."/>
        </authorList>
    </citation>
    <scope>NUCLEOTIDE SEQUENCE</scope>
    <source>
        <strain evidence="2">CBHHK182m</strain>
    </source>
</reference>
<feature type="region of interest" description="Disordered" evidence="1">
    <location>
        <begin position="397"/>
        <end position="442"/>
    </location>
</feature>
<evidence type="ECO:0000313" key="2">
    <source>
        <dbReference type="EMBL" id="KAJ7748130.1"/>
    </source>
</evidence>
<evidence type="ECO:0000256" key="1">
    <source>
        <dbReference type="SAM" id="MobiDB-lite"/>
    </source>
</evidence>
<proteinExistence type="predicted"/>
<keyword evidence="3" id="KW-1185">Reference proteome</keyword>
<comment type="caution">
    <text evidence="2">The sequence shown here is derived from an EMBL/GenBank/DDBJ whole genome shotgun (WGS) entry which is preliminary data.</text>
</comment>
<gene>
    <name evidence="2" type="ORF">B0H16DRAFT_1725743</name>
</gene>
<sequence>MQGTPITRSTAELNLCLQSPVAHEHPCHIDRTAKLTKVLPQSAHTCSSPSLKSPKYDGVVAALACQSNPPFAAATPRTTRVRPPLLLAPLTAPPRTAPLRRVPMYKHRRYRLVQIRALPSPVLSSCSVRIFAPPFRLTYLLLSLLCAACAENHQRGLGRPLPILLPPHHPFPHSLYPNVARAPSSPHPSVPTPRFPTAAARLVGLLLPRVCGDAVRFESRTTHRRSPQLLAHLIPIPVPSPCSPAFPSPFPPHIAHPLIPSPHPHCIAVAVTVPRVLVYTAAPAPACTRHYVPGAGCVLAPVPGANFVRTPRCASSPGARPHIHAGADRVSAVRAAAHSRSAPSPSPSNPIPSHPVLPLSVPAPSPFPFLPIPPLPSPLHPYLYPAPPVRTLGAFGRQAQAHAHSTPASAPPHPRSPSPPNFRPASHSHSRSRLRRLPTRAQ</sequence>
<feature type="compositionally biased region" description="Pro residues" evidence="1">
    <location>
        <begin position="344"/>
        <end position="353"/>
    </location>
</feature>
<name>A0AAD7N7U0_9AGAR</name>
<protein>
    <submittedName>
        <fullName evidence="2">Uncharacterized protein</fullName>
    </submittedName>
</protein>
<evidence type="ECO:0000313" key="3">
    <source>
        <dbReference type="Proteomes" id="UP001215598"/>
    </source>
</evidence>
<dbReference type="EMBL" id="JARKIB010000074">
    <property type="protein sequence ID" value="KAJ7748130.1"/>
    <property type="molecule type" value="Genomic_DNA"/>
</dbReference>